<proteinExistence type="predicted"/>
<dbReference type="SUPFAM" id="SSF50978">
    <property type="entry name" value="WD40 repeat-like"/>
    <property type="match status" value="1"/>
</dbReference>
<protein>
    <recommendedName>
        <fullName evidence="4">Transcription factor IIIC 90kDa subunit N-terminal domain-containing protein</fullName>
    </recommendedName>
</protein>
<organism evidence="2 3">
    <name type="scientific">Rhodosorus marinus</name>
    <dbReference type="NCBI Taxonomy" id="101924"/>
    <lineage>
        <taxon>Eukaryota</taxon>
        <taxon>Rhodophyta</taxon>
        <taxon>Stylonematophyceae</taxon>
        <taxon>Stylonematales</taxon>
        <taxon>Stylonemataceae</taxon>
        <taxon>Rhodosorus</taxon>
    </lineage>
</organism>
<accession>A0AAV8UYW2</accession>
<dbReference type="InterPro" id="IPR015943">
    <property type="entry name" value="WD40/YVTN_repeat-like_dom_sf"/>
</dbReference>
<reference evidence="2 3" key="1">
    <citation type="journal article" date="2023" name="Nat. Commun.">
        <title>Origin of minicircular mitochondrial genomes in red algae.</title>
        <authorList>
            <person name="Lee Y."/>
            <person name="Cho C.H."/>
            <person name="Lee Y.M."/>
            <person name="Park S.I."/>
            <person name="Yang J.H."/>
            <person name="West J.A."/>
            <person name="Bhattacharya D."/>
            <person name="Yoon H.S."/>
        </authorList>
    </citation>
    <scope>NUCLEOTIDE SEQUENCE [LARGE SCALE GENOMIC DNA]</scope>
    <source>
        <strain evidence="2 3">CCMP1338</strain>
        <tissue evidence="2">Whole cell</tissue>
    </source>
</reference>
<dbReference type="InterPro" id="IPR036322">
    <property type="entry name" value="WD40_repeat_dom_sf"/>
</dbReference>
<keyword evidence="1" id="KW-0853">WD repeat</keyword>
<dbReference type="PROSITE" id="PS50082">
    <property type="entry name" value="WD_REPEATS_2"/>
    <property type="match status" value="1"/>
</dbReference>
<sequence length="534" mass="58866">MIVALDDLRAAVFVQEENSAEAYFPTWRFNWTRHEISLGEEQLESIAARAINENTTCIAVASESVLSWCLWSPSRTHAPVFDNSIALDRITAVCFLPRHRRPSDKNFAELAIARANGTVQVLKLGDGTSDKKNQLFCAEADTFGNIATIRVYQPIDRRDTLRIGFIAGSGFGVMSMVRKAEGYELIGNVSVIQAHRWLVTDMGFSVSDETCATSSCDGSIYLWSTQKQITKIHVLREVNLERPIFALSWSPNGLLLAVLESTQGGAAAGKTDGNDAGKAKFQTVTPRSAVLVGRPSHDQRDEAALVSRSLKFADSIDENLPIAMWDLAQVLHAVSFSDENALAQVLSDEVRRGTGGGRRQQAGFYIANWYAQLAGSKVSEFRDALRKSLRLAYCESALKKLCDGGESELSEKEQMSIMRMSSIVSGTNAELGKQAMQRTDQRLAKPFTSSCCKSPIENDTGVCSSCSTLVVRWCVLTLLPLRTTVGRSCIGCRSDAEAIYQIGQEFDWLPDKLRCPYCSMPLRSTPIFNHTDIQ</sequence>
<evidence type="ECO:0000313" key="3">
    <source>
        <dbReference type="Proteomes" id="UP001157974"/>
    </source>
</evidence>
<keyword evidence="3" id="KW-1185">Reference proteome</keyword>
<feature type="repeat" description="WD" evidence="1">
    <location>
        <begin position="192"/>
        <end position="224"/>
    </location>
</feature>
<evidence type="ECO:0000313" key="2">
    <source>
        <dbReference type="EMBL" id="KAJ8907791.1"/>
    </source>
</evidence>
<name>A0AAV8UYW2_9RHOD</name>
<evidence type="ECO:0008006" key="4">
    <source>
        <dbReference type="Google" id="ProtNLM"/>
    </source>
</evidence>
<evidence type="ECO:0000256" key="1">
    <source>
        <dbReference type="PROSITE-ProRule" id="PRU00221"/>
    </source>
</evidence>
<dbReference type="Proteomes" id="UP001157974">
    <property type="component" value="Unassembled WGS sequence"/>
</dbReference>
<comment type="caution">
    <text evidence="2">The sequence shown here is derived from an EMBL/GenBank/DDBJ whole genome shotgun (WGS) entry which is preliminary data.</text>
</comment>
<dbReference type="EMBL" id="JAMWBK010000002">
    <property type="protein sequence ID" value="KAJ8907791.1"/>
    <property type="molecule type" value="Genomic_DNA"/>
</dbReference>
<dbReference type="Pfam" id="PF00400">
    <property type="entry name" value="WD40"/>
    <property type="match status" value="1"/>
</dbReference>
<dbReference type="AlphaFoldDB" id="A0AAV8UYW2"/>
<gene>
    <name evidence="2" type="ORF">NDN08_007895</name>
</gene>
<dbReference type="InterPro" id="IPR001680">
    <property type="entry name" value="WD40_rpt"/>
</dbReference>
<dbReference type="Gene3D" id="2.130.10.10">
    <property type="entry name" value="YVTN repeat-like/Quinoprotein amine dehydrogenase"/>
    <property type="match status" value="1"/>
</dbReference>